<dbReference type="InterPro" id="IPR016040">
    <property type="entry name" value="NAD(P)-bd_dom"/>
</dbReference>
<accession>A0A7G8BKJ1</accession>
<reference evidence="2 3" key="1">
    <citation type="submission" date="2020-08" db="EMBL/GenBank/DDBJ databases">
        <title>Edaphobacter telluris sp. nov. and Acidobacterium dinghuensis sp. nov., two acidobacteria isolated from forest soil.</title>
        <authorList>
            <person name="Fu J."/>
            <person name="Qiu L."/>
        </authorList>
    </citation>
    <scope>NUCLEOTIDE SEQUENCE [LARGE SCALE GENOMIC DNA]</scope>
    <source>
        <strain evidence="2">4Y35</strain>
    </source>
</reference>
<protein>
    <submittedName>
        <fullName evidence="2">NAD-dependent epimerase/dehydratase family protein</fullName>
    </submittedName>
</protein>
<dbReference type="Pfam" id="PF16363">
    <property type="entry name" value="GDP_Man_Dehyd"/>
    <property type="match status" value="1"/>
</dbReference>
<feature type="domain" description="NAD(P)-binding" evidence="1">
    <location>
        <begin position="5"/>
        <end position="292"/>
    </location>
</feature>
<keyword evidence="3" id="KW-1185">Reference proteome</keyword>
<dbReference type="PANTHER" id="PTHR43000">
    <property type="entry name" value="DTDP-D-GLUCOSE 4,6-DEHYDRATASE-RELATED"/>
    <property type="match status" value="1"/>
</dbReference>
<sequence>MSVAIITGSSGLVGSEAVSCFASVGLDVVGIDNGMRAKFFGDSASTHWMTKRLKKDLPRFRHYDADIRDVESINRIFEEYGRNIELVIHAAAQPSHDWAAGDPFTDFSVNANGTSTILEATRMCAPDAVFIYMSTNKVYGDRPNELPLIEQETRWEIDPSHEYACGIPETMSIDGTLHSLFGASKIAADILVQEYGRYFGMKTICFRGGCLTGPNHSGTMLHGFLAYLMKCAVTGTPYTIYGYKGKQVRDNIHAIDLVRAFDSVFRNPRPGEVYNIGGGRHSNCSMQEAISLCEQISQKQFNCKYVEANRRGDHIWWVSDLRRFQSHYPEWKVTFDVPRILNEIYQLNVERWSELCVS</sequence>
<dbReference type="Proteomes" id="UP000515312">
    <property type="component" value="Chromosome"/>
</dbReference>
<proteinExistence type="predicted"/>
<dbReference type="SUPFAM" id="SSF51735">
    <property type="entry name" value="NAD(P)-binding Rossmann-fold domains"/>
    <property type="match status" value="1"/>
</dbReference>
<evidence type="ECO:0000313" key="2">
    <source>
        <dbReference type="EMBL" id="QNI33061.1"/>
    </source>
</evidence>
<dbReference type="InterPro" id="IPR036291">
    <property type="entry name" value="NAD(P)-bd_dom_sf"/>
</dbReference>
<dbReference type="EMBL" id="CP060394">
    <property type="protein sequence ID" value="QNI33061.1"/>
    <property type="molecule type" value="Genomic_DNA"/>
</dbReference>
<dbReference type="Gene3D" id="3.40.50.720">
    <property type="entry name" value="NAD(P)-binding Rossmann-like Domain"/>
    <property type="match status" value="1"/>
</dbReference>
<gene>
    <name evidence="2" type="ORF">H7849_03535</name>
</gene>
<dbReference type="AlphaFoldDB" id="A0A7G8BKJ1"/>
<dbReference type="KEGG" id="adin:H7849_03535"/>
<organism evidence="2 3">
    <name type="scientific">Alloacidobacterium dinghuense</name>
    <dbReference type="NCBI Taxonomy" id="2763107"/>
    <lineage>
        <taxon>Bacteria</taxon>
        <taxon>Pseudomonadati</taxon>
        <taxon>Acidobacteriota</taxon>
        <taxon>Terriglobia</taxon>
        <taxon>Terriglobales</taxon>
        <taxon>Acidobacteriaceae</taxon>
        <taxon>Alloacidobacterium</taxon>
    </lineage>
</organism>
<evidence type="ECO:0000313" key="3">
    <source>
        <dbReference type="Proteomes" id="UP000515312"/>
    </source>
</evidence>
<evidence type="ECO:0000259" key="1">
    <source>
        <dbReference type="Pfam" id="PF16363"/>
    </source>
</evidence>
<dbReference type="RefSeq" id="WP_186744185.1">
    <property type="nucleotide sequence ID" value="NZ_CP060394.1"/>
</dbReference>
<name>A0A7G8BKJ1_9BACT</name>
<dbReference type="CDD" id="cd05258">
    <property type="entry name" value="CDP_TE_SDR_e"/>
    <property type="match status" value="1"/>
</dbReference>